<gene>
    <name evidence="6" type="ORF">GNT65_16905</name>
</gene>
<evidence type="ECO:0000256" key="4">
    <source>
        <dbReference type="ARBA" id="ARBA00023326"/>
    </source>
</evidence>
<dbReference type="GO" id="GO:0030245">
    <property type="term" value="P:cellulose catabolic process"/>
    <property type="evidence" value="ECO:0007669"/>
    <property type="project" value="UniProtKB-KW"/>
</dbReference>
<name>A0A6L7I254_9GAMM</name>
<dbReference type="Pfam" id="PF03442">
    <property type="entry name" value="CBM_X2"/>
    <property type="match status" value="1"/>
</dbReference>
<evidence type="ECO:0000256" key="1">
    <source>
        <dbReference type="ARBA" id="ARBA00022729"/>
    </source>
</evidence>
<evidence type="ECO:0000259" key="5">
    <source>
        <dbReference type="SMART" id="SM00776"/>
    </source>
</evidence>
<dbReference type="Gene3D" id="2.60.40.10">
    <property type="entry name" value="Immunoglobulins"/>
    <property type="match status" value="1"/>
</dbReference>
<feature type="domain" description="Glycosyl hydrolase family 98 putative carbohydrate-binding module" evidence="5">
    <location>
        <begin position="782"/>
        <end position="923"/>
    </location>
</feature>
<dbReference type="SUPFAM" id="SSF48208">
    <property type="entry name" value="Six-hairpin glycosidases"/>
    <property type="match status" value="1"/>
</dbReference>
<organism evidence="6 7">
    <name type="scientific">Shewanella insulae</name>
    <dbReference type="NCBI Taxonomy" id="2681496"/>
    <lineage>
        <taxon>Bacteria</taxon>
        <taxon>Pseudomonadati</taxon>
        <taxon>Pseudomonadota</taxon>
        <taxon>Gammaproteobacteria</taxon>
        <taxon>Alteromonadales</taxon>
        <taxon>Shewanellaceae</taxon>
        <taxon>Shewanella</taxon>
    </lineage>
</organism>
<reference evidence="6 7" key="1">
    <citation type="submission" date="2019-12" db="EMBL/GenBank/DDBJ databases">
        <title>Shewanella insulae sp. nov., isolated from a tidal flat.</title>
        <authorList>
            <person name="Yoon J.-H."/>
        </authorList>
    </citation>
    <scope>NUCLEOTIDE SEQUENCE [LARGE SCALE GENOMIC DNA]</scope>
    <source>
        <strain evidence="6 7">JBTF-M18</strain>
    </source>
</reference>
<dbReference type="AlphaFoldDB" id="A0A6L7I254"/>
<feature type="domain" description="Glycosyl hydrolase family 98 putative carbohydrate-binding module" evidence="5">
    <location>
        <begin position="924"/>
        <end position="1062"/>
    </location>
</feature>
<dbReference type="InterPro" id="IPR013783">
    <property type="entry name" value="Ig-like_fold"/>
</dbReference>
<evidence type="ECO:0000313" key="7">
    <source>
        <dbReference type="Proteomes" id="UP000474778"/>
    </source>
</evidence>
<evidence type="ECO:0000256" key="2">
    <source>
        <dbReference type="ARBA" id="ARBA00023001"/>
    </source>
</evidence>
<dbReference type="SUPFAM" id="SSF81296">
    <property type="entry name" value="E set domains"/>
    <property type="match status" value="1"/>
</dbReference>
<keyword evidence="2" id="KW-0136">Cellulose degradation</keyword>
<dbReference type="Gene3D" id="2.60.120.1060">
    <property type="entry name" value="NPCBM/NEW2 domain"/>
    <property type="match status" value="2"/>
</dbReference>
<evidence type="ECO:0000313" key="6">
    <source>
        <dbReference type="EMBL" id="MXR70340.1"/>
    </source>
</evidence>
<dbReference type="RefSeq" id="WP_160798334.1">
    <property type="nucleotide sequence ID" value="NZ_WRPA01000018.1"/>
</dbReference>
<dbReference type="InterPro" id="IPR013222">
    <property type="entry name" value="Glyco_hyd_98_carb-bd"/>
</dbReference>
<keyword evidence="4" id="KW-0624">Polysaccharide degradation</keyword>
<keyword evidence="7" id="KW-1185">Reference proteome</keyword>
<dbReference type="EMBL" id="WRPA01000018">
    <property type="protein sequence ID" value="MXR70340.1"/>
    <property type="molecule type" value="Genomic_DNA"/>
</dbReference>
<dbReference type="InterPro" id="IPR008928">
    <property type="entry name" value="6-hairpin_glycosidase_sf"/>
</dbReference>
<dbReference type="InterPro" id="IPR005102">
    <property type="entry name" value="Carbo-bd_X2"/>
</dbReference>
<dbReference type="Proteomes" id="UP000474778">
    <property type="component" value="Unassembled WGS sequence"/>
</dbReference>
<sequence>MKITTRPCATLTLAIGLALGTLPKVGLADGLIRDPRIRPDTQLTISSSDPQLDLAIARSVDYIYDYLVVGPQQYPTTEEAERITKFRDAGVAAVPSLWGSYHGTPTANATGYRENFCLRDVAHQTEGAALLSLNEENIDMLTRFAFDALQDKRVEVSDPNLDPLDPWASARPKSFWQEYWTLWSYNFYGAPYYMDAGFQELPAPLELLEKVYRMYRFTGDERWLSQTFMDYGEQLLNEFANRYDFNGNGIVDNRGNEGILPTLWEFEGASHIGDNELSFSLSPDEQGGSLVIDKGYFARLGVQDMSLKVRFRNGRDDYLRVRINNLTSATGEAPILSNDYLFIENTQPTQDLQLSFNRAPGVTLTTLTDGKAPLVPGSDYSVSGNQVVISKSYLDRVISNSSYRYKFSFGFQFSDASQARLVVESGSHSYADAILSQHSVTLDWNNLQDVNLALDFSQTPTENRDLYRIENNMNRVVEAGDTLGVQYQAILAYEQMLRAKAQLVNDNQEAATLIAKADQYQASAQALLSDFQTRWYDASQMTYARAFDGYGNAIFGWGHENSFFMPMKDLLEPGAKADAYLSFIHDNSESLNEEAKTYLPEAFFNYGQNDRGWYWMQAGLKRFFADRSDDQVIKTYPEIAFTNISNLVTHMMGFEPNVPQHSVSTLSRLPASLGHVQVANLPLGQSLMQTSDYHREIDSLLTLRHDGQRSTTLSRSTGSGEPLTWRAQFIGSYPSLYVDGQALTASQISINGVTLSYVDLDLNGGQSIMVSTSEDGTEPPVEPPVAWTPLTDLTPVSQQSDWGCINLDKSVDGNPLRVGGQQYDSGIGTHANGEIIYDLQGQYQGFTAQVGVDDEVGANGSVRFKVYLDNQLAFDSGVMTGSDDASALDLDVEGVLQLRLVIEDGSDGINSDHADWLLPRLTQKVTVPLTSLTPMSTSTGWGSMQYDRSIEGNPLTLGGQTFATGIGTHSTSEIVYDLQGLYSDFEAQVGVDDETGINGSVAFEIYLDGQLAYDSGTLLGSDPAHAVAVDVSGAQQMRLVTTDGGDNINFDHADWAVPMLIQNGH</sequence>
<dbReference type="InterPro" id="IPR008979">
    <property type="entry name" value="Galactose-bd-like_sf"/>
</dbReference>
<keyword evidence="3" id="KW-0119">Carbohydrate metabolism</keyword>
<comment type="caution">
    <text evidence="6">The sequence shown here is derived from an EMBL/GenBank/DDBJ whole genome shotgun (WGS) entry which is preliminary data.</text>
</comment>
<evidence type="ECO:0000256" key="3">
    <source>
        <dbReference type="ARBA" id="ARBA00023277"/>
    </source>
</evidence>
<accession>A0A6L7I254</accession>
<dbReference type="SMART" id="SM00776">
    <property type="entry name" value="NPCBM"/>
    <property type="match status" value="2"/>
</dbReference>
<proteinExistence type="predicted"/>
<dbReference type="Pfam" id="PF08305">
    <property type="entry name" value="NPCBM"/>
    <property type="match status" value="2"/>
</dbReference>
<dbReference type="SUPFAM" id="SSF49785">
    <property type="entry name" value="Galactose-binding domain-like"/>
    <property type="match status" value="2"/>
</dbReference>
<dbReference type="InterPro" id="IPR014756">
    <property type="entry name" value="Ig_E-set"/>
</dbReference>
<protein>
    <recommendedName>
        <fullName evidence="5">Glycosyl hydrolase family 98 putative carbohydrate-binding module domain-containing protein</fullName>
    </recommendedName>
</protein>
<keyword evidence="1" id="KW-0732">Signal</keyword>
<dbReference type="InterPro" id="IPR038637">
    <property type="entry name" value="NPCBM_sf"/>
</dbReference>